<evidence type="ECO:0000313" key="3">
    <source>
        <dbReference type="Proteomes" id="UP000218209"/>
    </source>
</evidence>
<dbReference type="Proteomes" id="UP000218209">
    <property type="component" value="Unassembled WGS sequence"/>
</dbReference>
<feature type="region of interest" description="Disordered" evidence="1">
    <location>
        <begin position="203"/>
        <end position="227"/>
    </location>
</feature>
<feature type="region of interest" description="Disordered" evidence="1">
    <location>
        <begin position="1"/>
        <end position="56"/>
    </location>
</feature>
<feature type="compositionally biased region" description="Pro residues" evidence="1">
    <location>
        <begin position="1"/>
        <end position="18"/>
    </location>
</feature>
<evidence type="ECO:0000313" key="2">
    <source>
        <dbReference type="EMBL" id="OSX80973.1"/>
    </source>
</evidence>
<keyword evidence="3" id="KW-1185">Reference proteome</keyword>
<name>A0A1X6PJX0_PORUM</name>
<feature type="compositionally biased region" description="Gly residues" evidence="1">
    <location>
        <begin position="203"/>
        <end position="217"/>
    </location>
</feature>
<gene>
    <name evidence="2" type="ORF">BU14_0031s0142</name>
</gene>
<dbReference type="EMBL" id="KV918767">
    <property type="protein sequence ID" value="OSX80973.1"/>
    <property type="molecule type" value="Genomic_DNA"/>
</dbReference>
<protein>
    <submittedName>
        <fullName evidence="2">Uncharacterized protein</fullName>
    </submittedName>
</protein>
<proteinExistence type="predicted"/>
<reference evidence="2 3" key="1">
    <citation type="submission" date="2017-03" db="EMBL/GenBank/DDBJ databases">
        <title>WGS assembly of Porphyra umbilicalis.</title>
        <authorList>
            <person name="Brawley S.H."/>
            <person name="Blouin N.A."/>
            <person name="Ficko-Blean E."/>
            <person name="Wheeler G.L."/>
            <person name="Lohr M."/>
            <person name="Goodson H.V."/>
            <person name="Jenkins J.W."/>
            <person name="Blaby-Haas C.E."/>
            <person name="Helliwell K.E."/>
            <person name="Chan C."/>
            <person name="Marriage T."/>
            <person name="Bhattacharya D."/>
            <person name="Klein A.S."/>
            <person name="Badis Y."/>
            <person name="Brodie J."/>
            <person name="Cao Y."/>
            <person name="Collen J."/>
            <person name="Dittami S.M."/>
            <person name="Gachon C.M."/>
            <person name="Green B.R."/>
            <person name="Karpowicz S."/>
            <person name="Kim J.W."/>
            <person name="Kudahl U."/>
            <person name="Lin S."/>
            <person name="Michel G."/>
            <person name="Mittag M."/>
            <person name="Olson B.J."/>
            <person name="Pangilinan J."/>
            <person name="Peng Y."/>
            <person name="Qiu H."/>
            <person name="Shu S."/>
            <person name="Singer J.T."/>
            <person name="Smith A.G."/>
            <person name="Sprecher B.N."/>
            <person name="Wagner V."/>
            <person name="Wang W."/>
            <person name="Wang Z.-Y."/>
            <person name="Yan J."/>
            <person name="Yarish C."/>
            <person name="Zoeuner-Riek S."/>
            <person name="Zhuang Y."/>
            <person name="Zou Y."/>
            <person name="Lindquist E.A."/>
            <person name="Grimwood J."/>
            <person name="Barry K."/>
            <person name="Rokhsar D.S."/>
            <person name="Schmutz J."/>
            <person name="Stiller J.W."/>
            <person name="Grossman A.R."/>
            <person name="Prochnik S.E."/>
        </authorList>
    </citation>
    <scope>NUCLEOTIDE SEQUENCE [LARGE SCALE GENOMIC DNA]</scope>
    <source>
        <strain evidence="2">4086291</strain>
    </source>
</reference>
<dbReference type="AlphaFoldDB" id="A0A1X6PJX0"/>
<accession>A0A1X6PJX0</accession>
<evidence type="ECO:0000256" key="1">
    <source>
        <dbReference type="SAM" id="MobiDB-lite"/>
    </source>
</evidence>
<sequence length="227" mass="23051">MTLPPSPSSSSPTPPPPQTRGDGHQTRRLPRGPLCAHPPDGPPPRRHPPPRGVTLPAPTYFAAQSYAGTSSPTTWADANLTYVGPAGAVPATAPLSVLLLAGGWDDPPDAAASLPPDVTRALRGREHVDVLVTGQVPRGAPYGAPVGGGPGRPSVGSATVSRAALRCRPRYHFADGLTAGRVTPPPFLFPRTAYASRYVGLGPGGGGGRQRGVGGGSTLPPSPRCAA</sequence>
<organism evidence="2 3">
    <name type="scientific">Porphyra umbilicalis</name>
    <name type="common">Purple laver</name>
    <name type="synonym">Red alga</name>
    <dbReference type="NCBI Taxonomy" id="2786"/>
    <lineage>
        <taxon>Eukaryota</taxon>
        <taxon>Rhodophyta</taxon>
        <taxon>Bangiophyceae</taxon>
        <taxon>Bangiales</taxon>
        <taxon>Bangiaceae</taxon>
        <taxon>Porphyra</taxon>
    </lineage>
</organism>